<dbReference type="InterPro" id="IPR011909">
    <property type="entry name" value="GlrX_NrdH"/>
</dbReference>
<dbReference type="PANTHER" id="PTHR34386:SF1">
    <property type="entry name" value="GLUTAREDOXIN-LIKE PROTEIN NRDH"/>
    <property type="match status" value="1"/>
</dbReference>
<dbReference type="Proteomes" id="UP001501736">
    <property type="component" value="Unassembled WGS sequence"/>
</dbReference>
<keyword evidence="7" id="KW-0676">Redox-active center</keyword>
<evidence type="ECO:0000256" key="5">
    <source>
        <dbReference type="ARBA" id="ARBA00022982"/>
    </source>
</evidence>
<keyword evidence="10" id="KW-1185">Reference proteome</keyword>
<evidence type="ECO:0000256" key="7">
    <source>
        <dbReference type="ARBA" id="ARBA00023284"/>
    </source>
</evidence>
<evidence type="ECO:0000256" key="3">
    <source>
        <dbReference type="ARBA" id="ARBA00017945"/>
    </source>
</evidence>
<accession>A0ABP6RED5</accession>
<dbReference type="SUPFAM" id="SSF52833">
    <property type="entry name" value="Thioredoxin-like"/>
    <property type="match status" value="1"/>
</dbReference>
<evidence type="ECO:0000256" key="4">
    <source>
        <dbReference type="ARBA" id="ARBA00022448"/>
    </source>
</evidence>
<feature type="domain" description="Glutaredoxin" evidence="8">
    <location>
        <begin position="3"/>
        <end position="61"/>
    </location>
</feature>
<dbReference type="EMBL" id="BAAAYG010000007">
    <property type="protein sequence ID" value="GAA3286232.1"/>
    <property type="molecule type" value="Genomic_DNA"/>
</dbReference>
<evidence type="ECO:0000259" key="8">
    <source>
        <dbReference type="Pfam" id="PF00462"/>
    </source>
</evidence>
<keyword evidence="6" id="KW-1015">Disulfide bond</keyword>
<evidence type="ECO:0000256" key="1">
    <source>
        <dbReference type="ARBA" id="ARBA00002292"/>
    </source>
</evidence>
<dbReference type="NCBIfam" id="TIGR02194">
    <property type="entry name" value="GlrX_NrdH"/>
    <property type="match status" value="1"/>
</dbReference>
<evidence type="ECO:0000256" key="6">
    <source>
        <dbReference type="ARBA" id="ARBA00023157"/>
    </source>
</evidence>
<dbReference type="InterPro" id="IPR051548">
    <property type="entry name" value="Grx-like_ET"/>
</dbReference>
<comment type="similarity">
    <text evidence="2">Belongs to the glutaredoxin family.</text>
</comment>
<proteinExistence type="inferred from homology"/>
<keyword evidence="4" id="KW-0813">Transport</keyword>
<organism evidence="9 10">
    <name type="scientific">Nesterenkonia halobia</name>
    <dbReference type="NCBI Taxonomy" id="37922"/>
    <lineage>
        <taxon>Bacteria</taxon>
        <taxon>Bacillati</taxon>
        <taxon>Actinomycetota</taxon>
        <taxon>Actinomycetes</taxon>
        <taxon>Micrococcales</taxon>
        <taxon>Micrococcaceae</taxon>
        <taxon>Nesterenkonia</taxon>
    </lineage>
</organism>
<evidence type="ECO:0000256" key="2">
    <source>
        <dbReference type="ARBA" id="ARBA00007787"/>
    </source>
</evidence>
<dbReference type="PROSITE" id="PS51354">
    <property type="entry name" value="GLUTAREDOXIN_2"/>
    <property type="match status" value="1"/>
</dbReference>
<sequence>MSVTVYTKPACVQCNATYRALDKNGVEYTSVDVSQDAEALEHVRALGYMQAPVVVTENDHWSGFRPDKISALASAQSTASSVA</sequence>
<dbReference type="InterPro" id="IPR002109">
    <property type="entry name" value="Glutaredoxin"/>
</dbReference>
<name>A0ABP6RED5_9MICC</name>
<evidence type="ECO:0000313" key="9">
    <source>
        <dbReference type="EMBL" id="GAA3286232.1"/>
    </source>
</evidence>
<dbReference type="InterPro" id="IPR036249">
    <property type="entry name" value="Thioredoxin-like_sf"/>
</dbReference>
<protein>
    <recommendedName>
        <fullName evidence="3">Glutaredoxin-like protein NrdH</fullName>
    </recommendedName>
</protein>
<dbReference type="Pfam" id="PF00462">
    <property type="entry name" value="Glutaredoxin"/>
    <property type="match status" value="1"/>
</dbReference>
<comment type="function">
    <text evidence="1">Electron transport system for the ribonucleotide reductase system NrdEF.</text>
</comment>
<reference evidence="10" key="1">
    <citation type="journal article" date="2019" name="Int. J. Syst. Evol. Microbiol.">
        <title>The Global Catalogue of Microorganisms (GCM) 10K type strain sequencing project: providing services to taxonomists for standard genome sequencing and annotation.</title>
        <authorList>
            <consortium name="The Broad Institute Genomics Platform"/>
            <consortium name="The Broad Institute Genome Sequencing Center for Infectious Disease"/>
            <person name="Wu L."/>
            <person name="Ma J."/>
        </authorList>
    </citation>
    <scope>NUCLEOTIDE SEQUENCE [LARGE SCALE GENOMIC DNA]</scope>
    <source>
        <strain evidence="10">JCM 11483</strain>
    </source>
</reference>
<evidence type="ECO:0000313" key="10">
    <source>
        <dbReference type="Proteomes" id="UP001501736"/>
    </source>
</evidence>
<comment type="caution">
    <text evidence="9">The sequence shown here is derived from an EMBL/GenBank/DDBJ whole genome shotgun (WGS) entry which is preliminary data.</text>
</comment>
<dbReference type="CDD" id="cd02976">
    <property type="entry name" value="NrdH"/>
    <property type="match status" value="1"/>
</dbReference>
<gene>
    <name evidence="9" type="ORF">GCM10020260_20600</name>
</gene>
<dbReference type="Gene3D" id="3.40.30.10">
    <property type="entry name" value="Glutaredoxin"/>
    <property type="match status" value="1"/>
</dbReference>
<dbReference type="RefSeq" id="WP_344720970.1">
    <property type="nucleotide sequence ID" value="NZ_BAAAYG010000007.1"/>
</dbReference>
<dbReference type="PANTHER" id="PTHR34386">
    <property type="entry name" value="GLUTAREDOXIN"/>
    <property type="match status" value="1"/>
</dbReference>
<keyword evidence="5" id="KW-0249">Electron transport</keyword>